<evidence type="ECO:0000313" key="6">
    <source>
        <dbReference type="EMBL" id="NYH90982.1"/>
    </source>
</evidence>
<keyword evidence="1" id="KW-0805">Transcription regulation</keyword>
<feature type="domain" description="HTH marR-type" evidence="5">
    <location>
        <begin position="22"/>
        <end position="154"/>
    </location>
</feature>
<organism evidence="6 7">
    <name type="scientific">Actinopolymorpha rutila</name>
    <dbReference type="NCBI Taxonomy" id="446787"/>
    <lineage>
        <taxon>Bacteria</taxon>
        <taxon>Bacillati</taxon>
        <taxon>Actinomycetota</taxon>
        <taxon>Actinomycetes</taxon>
        <taxon>Propionibacteriales</taxon>
        <taxon>Actinopolymorphaceae</taxon>
        <taxon>Actinopolymorpha</taxon>
    </lineage>
</organism>
<dbReference type="AlphaFoldDB" id="A0A852ZH48"/>
<evidence type="ECO:0000313" key="7">
    <source>
        <dbReference type="Proteomes" id="UP000579605"/>
    </source>
</evidence>
<dbReference type="PROSITE" id="PS50995">
    <property type="entry name" value="HTH_MARR_2"/>
    <property type="match status" value="1"/>
</dbReference>
<dbReference type="RefSeq" id="WP_179788644.1">
    <property type="nucleotide sequence ID" value="NZ_BAAARR010000020.1"/>
</dbReference>
<evidence type="ECO:0000256" key="2">
    <source>
        <dbReference type="ARBA" id="ARBA00023125"/>
    </source>
</evidence>
<reference evidence="6 7" key="1">
    <citation type="submission" date="2020-07" db="EMBL/GenBank/DDBJ databases">
        <title>Sequencing the genomes of 1000 actinobacteria strains.</title>
        <authorList>
            <person name="Klenk H.-P."/>
        </authorList>
    </citation>
    <scope>NUCLEOTIDE SEQUENCE [LARGE SCALE GENOMIC DNA]</scope>
    <source>
        <strain evidence="6 7">DSM 18448</strain>
    </source>
</reference>
<dbReference type="Proteomes" id="UP000579605">
    <property type="component" value="Unassembled WGS sequence"/>
</dbReference>
<proteinExistence type="predicted"/>
<dbReference type="Pfam" id="PF12802">
    <property type="entry name" value="MarR_2"/>
    <property type="match status" value="1"/>
</dbReference>
<dbReference type="PANTHER" id="PTHR39515">
    <property type="entry name" value="CONSERVED PROTEIN"/>
    <property type="match status" value="1"/>
</dbReference>
<gene>
    <name evidence="6" type="ORF">F4554_003620</name>
</gene>
<dbReference type="InterPro" id="IPR023187">
    <property type="entry name" value="Tscrpt_reg_MarR-type_CS"/>
</dbReference>
<dbReference type="SUPFAM" id="SSF46785">
    <property type="entry name" value="Winged helix' DNA-binding domain"/>
    <property type="match status" value="1"/>
</dbReference>
<evidence type="ECO:0000256" key="1">
    <source>
        <dbReference type="ARBA" id="ARBA00023015"/>
    </source>
</evidence>
<comment type="caution">
    <text evidence="6">The sequence shown here is derived from an EMBL/GenBank/DDBJ whole genome shotgun (WGS) entry which is preliminary data.</text>
</comment>
<name>A0A852ZH48_9ACTN</name>
<sequence>MVKQRGQAHLPEPPAGVPDDGLHQTANSLHSAALRLLRVARTADAEMDLDGPRASLLSVLVFGGPRSVGTLARIEQVSAPAITKSVTALEDLGLVERTPDPGDRRVVLVAATPAGRRLLERGRAARVRAVADLLSGLSERDLATLRRAAALVGRRLAADPATDPPTDEEP</sequence>
<dbReference type="InterPro" id="IPR036388">
    <property type="entry name" value="WH-like_DNA-bd_sf"/>
</dbReference>
<dbReference type="InterPro" id="IPR052526">
    <property type="entry name" value="HTH-type_Bedaq_tolerance"/>
</dbReference>
<feature type="region of interest" description="Disordered" evidence="4">
    <location>
        <begin position="1"/>
        <end position="24"/>
    </location>
</feature>
<evidence type="ECO:0000256" key="3">
    <source>
        <dbReference type="ARBA" id="ARBA00023163"/>
    </source>
</evidence>
<dbReference type="InterPro" id="IPR000835">
    <property type="entry name" value="HTH_MarR-typ"/>
</dbReference>
<dbReference type="EMBL" id="JACBZH010000001">
    <property type="protein sequence ID" value="NYH90982.1"/>
    <property type="molecule type" value="Genomic_DNA"/>
</dbReference>
<dbReference type="GO" id="GO:0003700">
    <property type="term" value="F:DNA-binding transcription factor activity"/>
    <property type="evidence" value="ECO:0007669"/>
    <property type="project" value="InterPro"/>
</dbReference>
<dbReference type="PROSITE" id="PS01117">
    <property type="entry name" value="HTH_MARR_1"/>
    <property type="match status" value="1"/>
</dbReference>
<dbReference type="Gene3D" id="1.10.10.10">
    <property type="entry name" value="Winged helix-like DNA-binding domain superfamily/Winged helix DNA-binding domain"/>
    <property type="match status" value="1"/>
</dbReference>
<keyword evidence="3" id="KW-0804">Transcription</keyword>
<dbReference type="PRINTS" id="PR00598">
    <property type="entry name" value="HTHMARR"/>
</dbReference>
<evidence type="ECO:0000259" key="5">
    <source>
        <dbReference type="PROSITE" id="PS50995"/>
    </source>
</evidence>
<keyword evidence="2 6" id="KW-0238">DNA-binding</keyword>
<keyword evidence="7" id="KW-1185">Reference proteome</keyword>
<protein>
    <submittedName>
        <fullName evidence="6">DNA-binding MarR family transcriptional regulator</fullName>
    </submittedName>
</protein>
<accession>A0A852ZH48</accession>
<dbReference type="PANTHER" id="PTHR39515:SF2">
    <property type="entry name" value="HTH-TYPE TRANSCRIPTIONAL REGULATOR RV0880"/>
    <property type="match status" value="1"/>
</dbReference>
<dbReference type="InterPro" id="IPR036390">
    <property type="entry name" value="WH_DNA-bd_sf"/>
</dbReference>
<dbReference type="SMART" id="SM00347">
    <property type="entry name" value="HTH_MARR"/>
    <property type="match status" value="1"/>
</dbReference>
<evidence type="ECO:0000256" key="4">
    <source>
        <dbReference type="SAM" id="MobiDB-lite"/>
    </source>
</evidence>
<dbReference type="GO" id="GO:0003677">
    <property type="term" value="F:DNA binding"/>
    <property type="evidence" value="ECO:0007669"/>
    <property type="project" value="UniProtKB-KW"/>
</dbReference>